<evidence type="ECO:0000259" key="1">
    <source>
        <dbReference type="PROSITE" id="PS51819"/>
    </source>
</evidence>
<evidence type="ECO:0000313" key="2">
    <source>
        <dbReference type="EMBL" id="AWI09741.1"/>
    </source>
</evidence>
<dbReference type="CDD" id="cd06587">
    <property type="entry name" value="VOC"/>
    <property type="match status" value="1"/>
</dbReference>
<reference evidence="2 3" key="1">
    <citation type="journal article" date="2018" name="Syst. Appl. Microbiol.">
        <title>Ereboglobus luteus gen. nov. sp. nov. from cockroach guts, and new insights into the oxygen relationship of the genera Opitutus and Didymococcus (Verrucomicrobia: Opitutaceae).</title>
        <authorList>
            <person name="Tegtmeier D."/>
            <person name="Belitz A."/>
            <person name="Radek R."/>
            <person name="Heimerl T."/>
            <person name="Brune A."/>
        </authorList>
    </citation>
    <scope>NUCLEOTIDE SEQUENCE [LARGE SCALE GENOMIC DNA]</scope>
    <source>
        <strain evidence="2 3">Ho45</strain>
    </source>
</reference>
<proteinExistence type="predicted"/>
<sequence length="125" mass="14083">MKFEHFAINSPDARAQAAWWVEHLGLTVARRVEAAPHTHFLADETGRVFIEIYSNPAAPYPDYANQPPLVLHVAFVSTDTKADRARLEKAGATFFVEETPNGNALLMMRDPWGLALQFCQRTQPF</sequence>
<dbReference type="GO" id="GO:0051213">
    <property type="term" value="F:dioxygenase activity"/>
    <property type="evidence" value="ECO:0007669"/>
    <property type="project" value="UniProtKB-KW"/>
</dbReference>
<dbReference type="InterPro" id="IPR029068">
    <property type="entry name" value="Glyas_Bleomycin-R_OHBP_Dase"/>
</dbReference>
<dbReference type="InterPro" id="IPR037523">
    <property type="entry name" value="VOC_core"/>
</dbReference>
<dbReference type="InterPro" id="IPR004360">
    <property type="entry name" value="Glyas_Fos-R_dOase_dom"/>
</dbReference>
<dbReference type="PROSITE" id="PS51819">
    <property type="entry name" value="VOC"/>
    <property type="match status" value="1"/>
</dbReference>
<organism evidence="2 3">
    <name type="scientific">Ereboglobus luteus</name>
    <dbReference type="NCBI Taxonomy" id="1796921"/>
    <lineage>
        <taxon>Bacteria</taxon>
        <taxon>Pseudomonadati</taxon>
        <taxon>Verrucomicrobiota</taxon>
        <taxon>Opitutia</taxon>
        <taxon>Opitutales</taxon>
        <taxon>Opitutaceae</taxon>
        <taxon>Ereboglobus</taxon>
    </lineage>
</organism>
<dbReference type="Pfam" id="PF00903">
    <property type="entry name" value="Glyoxalase"/>
    <property type="match status" value="1"/>
</dbReference>
<dbReference type="Gene3D" id="3.10.180.10">
    <property type="entry name" value="2,3-Dihydroxybiphenyl 1,2-Dioxygenase, domain 1"/>
    <property type="match status" value="1"/>
</dbReference>
<dbReference type="AlphaFoldDB" id="A0A2U8E4G6"/>
<dbReference type="EMBL" id="CP023004">
    <property type="protein sequence ID" value="AWI09741.1"/>
    <property type="molecule type" value="Genomic_DNA"/>
</dbReference>
<dbReference type="RefSeq" id="WP_108825555.1">
    <property type="nucleotide sequence ID" value="NZ_CP023004.1"/>
</dbReference>
<feature type="domain" description="VOC" evidence="1">
    <location>
        <begin position="2"/>
        <end position="121"/>
    </location>
</feature>
<dbReference type="OrthoDB" id="1177764at2"/>
<dbReference type="KEGG" id="elut:CKA38_11190"/>
<keyword evidence="2" id="KW-0560">Oxidoreductase</keyword>
<dbReference type="Proteomes" id="UP000244896">
    <property type="component" value="Chromosome"/>
</dbReference>
<accession>A0A2U8E4G6</accession>
<dbReference type="SUPFAM" id="SSF54593">
    <property type="entry name" value="Glyoxalase/Bleomycin resistance protein/Dihydroxybiphenyl dioxygenase"/>
    <property type="match status" value="1"/>
</dbReference>
<keyword evidence="3" id="KW-1185">Reference proteome</keyword>
<name>A0A2U8E4G6_9BACT</name>
<evidence type="ECO:0000313" key="3">
    <source>
        <dbReference type="Proteomes" id="UP000244896"/>
    </source>
</evidence>
<gene>
    <name evidence="2" type="ORF">CKA38_11190</name>
</gene>
<protein>
    <submittedName>
        <fullName evidence="2">Glyoxalase/bleomycin resistance/dioxygenase family protein</fullName>
    </submittedName>
</protein>
<keyword evidence="2" id="KW-0223">Dioxygenase</keyword>